<keyword evidence="2" id="KW-0716">Sensory transduction</keyword>
<dbReference type="InterPro" id="IPR016132">
    <property type="entry name" value="Phyto_chromo_attachment"/>
</dbReference>
<dbReference type="Pfam" id="PF01590">
    <property type="entry name" value="GAF"/>
    <property type="match status" value="1"/>
</dbReference>
<dbReference type="Gene3D" id="3.30.450.40">
    <property type="match status" value="1"/>
</dbReference>
<keyword evidence="8" id="KW-1185">Reference proteome</keyword>
<dbReference type="Gene3D" id="3.30.450.270">
    <property type="match status" value="1"/>
</dbReference>
<feature type="domain" description="Phytochrome chromophore attachment site" evidence="6">
    <location>
        <begin position="156"/>
        <end position="315"/>
    </location>
</feature>
<dbReference type="InterPro" id="IPR013515">
    <property type="entry name" value="Phytochrome_cen-reg"/>
</dbReference>
<dbReference type="InterPro" id="IPR001294">
    <property type="entry name" value="Phytochrome"/>
</dbReference>
<dbReference type="GO" id="GO:0009881">
    <property type="term" value="F:photoreceptor activity"/>
    <property type="evidence" value="ECO:0007669"/>
    <property type="project" value="UniProtKB-KW"/>
</dbReference>
<proteinExistence type="predicted"/>
<evidence type="ECO:0000313" key="8">
    <source>
        <dbReference type="Proteomes" id="UP000523955"/>
    </source>
</evidence>
<accession>A0A7X0VAL7</accession>
<dbReference type="InterPro" id="IPR036457">
    <property type="entry name" value="PPM-type-like_dom_sf"/>
</dbReference>
<evidence type="ECO:0000256" key="5">
    <source>
        <dbReference type="ARBA" id="ARBA00023170"/>
    </source>
</evidence>
<dbReference type="Proteomes" id="UP000523955">
    <property type="component" value="Unassembled WGS sequence"/>
</dbReference>
<dbReference type="InterPro" id="IPR035965">
    <property type="entry name" value="PAS-like_dom_sf"/>
</dbReference>
<organism evidence="7 8">
    <name type="scientific">Nocardioides luti</name>
    <dbReference type="NCBI Taxonomy" id="2761101"/>
    <lineage>
        <taxon>Bacteria</taxon>
        <taxon>Bacillati</taxon>
        <taxon>Actinomycetota</taxon>
        <taxon>Actinomycetes</taxon>
        <taxon>Propionibacteriales</taxon>
        <taxon>Nocardioidaceae</taxon>
        <taxon>Nocardioides</taxon>
    </lineage>
</organism>
<dbReference type="SUPFAM" id="SSF55781">
    <property type="entry name" value="GAF domain-like"/>
    <property type="match status" value="2"/>
</dbReference>
<dbReference type="Gene3D" id="3.30.450.20">
    <property type="entry name" value="PAS domain"/>
    <property type="match status" value="1"/>
</dbReference>
<evidence type="ECO:0000256" key="3">
    <source>
        <dbReference type="ARBA" id="ARBA00022801"/>
    </source>
</evidence>
<dbReference type="PANTHER" id="PTHR43156">
    <property type="entry name" value="STAGE II SPORULATION PROTEIN E-RELATED"/>
    <property type="match status" value="1"/>
</dbReference>
<dbReference type="GO" id="GO:0006355">
    <property type="term" value="P:regulation of DNA-templated transcription"/>
    <property type="evidence" value="ECO:0007669"/>
    <property type="project" value="InterPro"/>
</dbReference>
<dbReference type="SUPFAM" id="SSF81606">
    <property type="entry name" value="PP2C-like"/>
    <property type="match status" value="1"/>
</dbReference>
<dbReference type="GO" id="GO:0016791">
    <property type="term" value="F:phosphatase activity"/>
    <property type="evidence" value="ECO:0007669"/>
    <property type="project" value="TreeGrafter"/>
</dbReference>
<dbReference type="SMART" id="SM00331">
    <property type="entry name" value="PP2C_SIG"/>
    <property type="match status" value="1"/>
</dbReference>
<dbReference type="SMART" id="SM00065">
    <property type="entry name" value="GAF"/>
    <property type="match status" value="1"/>
</dbReference>
<dbReference type="Pfam" id="PF00360">
    <property type="entry name" value="PHY"/>
    <property type="match status" value="1"/>
</dbReference>
<dbReference type="EMBL" id="JACKXE010000001">
    <property type="protein sequence ID" value="MBB6627480.1"/>
    <property type="molecule type" value="Genomic_DNA"/>
</dbReference>
<dbReference type="InterPro" id="IPR013654">
    <property type="entry name" value="PAS_2"/>
</dbReference>
<evidence type="ECO:0000256" key="4">
    <source>
        <dbReference type="ARBA" id="ARBA00022991"/>
    </source>
</evidence>
<dbReference type="InterPro" id="IPR052016">
    <property type="entry name" value="Bact_Sigma-Reg"/>
</dbReference>
<keyword evidence="5" id="KW-0675">Receptor</keyword>
<dbReference type="SUPFAM" id="SSF55785">
    <property type="entry name" value="PYP-like sensor domain (PAS domain)"/>
    <property type="match status" value="1"/>
</dbReference>
<evidence type="ECO:0000256" key="2">
    <source>
        <dbReference type="ARBA" id="ARBA00022606"/>
    </source>
</evidence>
<dbReference type="Gene3D" id="3.60.40.10">
    <property type="entry name" value="PPM-type phosphatase domain"/>
    <property type="match status" value="1"/>
</dbReference>
<sequence>MSSVSGAQHTPAYAPADLTNCEDEPIHVPGAIQPHGLLLAADPDTLVVAVVSANVEQLVGVPLGTAAGRHLSDFVGVDIADDVRRRVRERAFSEPLIVFLPEDLPGEYAGREIDISLHRSGTRLVIELETVGRPRSVMLTYQSARAAMARLSAETSVLGLAQQLAREVADLTEFDRVMVYRFDEQWNGEVIAEQRREDLNPFLGLHYPATDIPAQARRLYTVNWTRLIADVAYAPVPLHPLVDRASGTPLDLSHSTLRSVSPIHLEYLHNMGVGASMSISLVQNGELWGLIACHHYSGAHRPSQDARAAAEFLGQVASQQIAERDRTDAGLRALVTSEVLSRTLARVASAHGPLLDALVDDPEILSLVDASGLALAADGRLQTRGDVPSPEALAVIVESLLAVADGGVAHSDHLTELDPRLASYDDLPAGALVVSTAPDRWLLWLRPELEQTVDWGGDPSNKRLASAEGADVRISPRKSFEKWREVVSGRSRPWAPEDIGAAESLRTRITGIQLTRSHEQIQVAESLQRSVLAERAPRIDGLEVAVRYTSAASYQLGGDWWDCVQLDDDRVAFVIGDVAGHGVEAVAAMTQVRAALRAYLLAGEDIGPTLDKLDHFVVALVDDQIASALVVVVDRKNRRIEAASAGHPAPMLLGAAPGDELRPTARPVLGLGAGEATTVSLEVPAGTTFVMFTDGLVERRGADLFDNLRLLREAAGDGPAAGGDALEAWVDDLLGVIPDRGGDDTTVVAVRLG</sequence>
<reference evidence="7 8" key="1">
    <citation type="submission" date="2020-08" db="EMBL/GenBank/DDBJ databases">
        <authorList>
            <person name="Seo M.-J."/>
        </authorList>
    </citation>
    <scope>NUCLEOTIDE SEQUENCE [LARGE SCALE GENOMIC DNA]</scope>
    <source>
        <strain evidence="7 8">KIGAM211</strain>
    </source>
</reference>
<dbReference type="InterPro" id="IPR043150">
    <property type="entry name" value="Phytochrome_PHY_sf"/>
</dbReference>
<protein>
    <submittedName>
        <fullName evidence="7">SpoIIE family protein phosphatase</fullName>
    </submittedName>
</protein>
<dbReference type="Pfam" id="PF08446">
    <property type="entry name" value="PAS_2"/>
    <property type="match status" value="1"/>
</dbReference>
<dbReference type="RefSeq" id="WP_185252634.1">
    <property type="nucleotide sequence ID" value="NZ_JACKXE010000001.1"/>
</dbReference>
<keyword evidence="4" id="KW-0157">Chromophore</keyword>
<dbReference type="PRINTS" id="PR01033">
    <property type="entry name" value="PHYTOCHROME"/>
</dbReference>
<keyword evidence="3" id="KW-0378">Hydrolase</keyword>
<comment type="caution">
    <text evidence="7">The sequence shown here is derived from an EMBL/GenBank/DDBJ whole genome shotgun (WGS) entry which is preliminary data.</text>
</comment>
<gene>
    <name evidence="7" type="ORF">H5V45_09110</name>
</gene>
<dbReference type="PROSITE" id="PS50046">
    <property type="entry name" value="PHYTOCHROME_2"/>
    <property type="match status" value="1"/>
</dbReference>
<keyword evidence="1" id="KW-0600">Photoreceptor protein</keyword>
<evidence type="ECO:0000259" key="6">
    <source>
        <dbReference type="PROSITE" id="PS50046"/>
    </source>
</evidence>
<dbReference type="InterPro" id="IPR003018">
    <property type="entry name" value="GAF"/>
</dbReference>
<dbReference type="InterPro" id="IPR001932">
    <property type="entry name" value="PPM-type_phosphatase-like_dom"/>
</dbReference>
<dbReference type="PANTHER" id="PTHR43156:SF2">
    <property type="entry name" value="STAGE II SPORULATION PROTEIN E"/>
    <property type="match status" value="1"/>
</dbReference>
<name>A0A7X0VAL7_9ACTN</name>
<dbReference type="Pfam" id="PF07228">
    <property type="entry name" value="SpoIIE"/>
    <property type="match status" value="1"/>
</dbReference>
<dbReference type="InterPro" id="IPR029016">
    <property type="entry name" value="GAF-like_dom_sf"/>
</dbReference>
<dbReference type="AlphaFoldDB" id="A0A7X0VAL7"/>
<evidence type="ECO:0000256" key="1">
    <source>
        <dbReference type="ARBA" id="ARBA00022543"/>
    </source>
</evidence>
<evidence type="ECO:0000313" key="7">
    <source>
        <dbReference type="EMBL" id="MBB6627480.1"/>
    </source>
</evidence>
<dbReference type="GO" id="GO:0009584">
    <property type="term" value="P:detection of visible light"/>
    <property type="evidence" value="ECO:0007669"/>
    <property type="project" value="InterPro"/>
</dbReference>